<evidence type="ECO:0000313" key="3">
    <source>
        <dbReference type="Proteomes" id="UP000807504"/>
    </source>
</evidence>
<evidence type="ECO:0008006" key="4">
    <source>
        <dbReference type="Google" id="ProtNLM"/>
    </source>
</evidence>
<reference evidence="2" key="2">
    <citation type="submission" date="2020-06" db="EMBL/GenBank/DDBJ databases">
        <authorList>
            <person name="Sheffer M."/>
        </authorList>
    </citation>
    <scope>NUCLEOTIDE SEQUENCE</scope>
</reference>
<dbReference type="EMBL" id="JABXBU010002072">
    <property type="protein sequence ID" value="KAF8778575.1"/>
    <property type="molecule type" value="Genomic_DNA"/>
</dbReference>
<name>A0A8T0EWB1_ARGBR</name>
<organism evidence="2 3">
    <name type="scientific">Argiope bruennichi</name>
    <name type="common">Wasp spider</name>
    <name type="synonym">Aranea bruennichi</name>
    <dbReference type="NCBI Taxonomy" id="94029"/>
    <lineage>
        <taxon>Eukaryota</taxon>
        <taxon>Metazoa</taxon>
        <taxon>Ecdysozoa</taxon>
        <taxon>Arthropoda</taxon>
        <taxon>Chelicerata</taxon>
        <taxon>Arachnida</taxon>
        <taxon>Araneae</taxon>
        <taxon>Araneomorphae</taxon>
        <taxon>Entelegynae</taxon>
        <taxon>Araneoidea</taxon>
        <taxon>Araneidae</taxon>
        <taxon>Argiope</taxon>
    </lineage>
</organism>
<dbReference type="AlphaFoldDB" id="A0A8T0EWB1"/>
<keyword evidence="3" id="KW-1185">Reference proteome</keyword>
<evidence type="ECO:0000256" key="1">
    <source>
        <dbReference type="SAM" id="SignalP"/>
    </source>
</evidence>
<feature type="signal peptide" evidence="1">
    <location>
        <begin position="1"/>
        <end position="19"/>
    </location>
</feature>
<reference evidence="2" key="1">
    <citation type="journal article" date="2020" name="bioRxiv">
        <title>Chromosome-level reference genome of the European wasp spider Argiope bruennichi: a resource for studies on range expansion and evolutionary adaptation.</title>
        <authorList>
            <person name="Sheffer M.M."/>
            <person name="Hoppe A."/>
            <person name="Krehenwinkel H."/>
            <person name="Uhl G."/>
            <person name="Kuss A.W."/>
            <person name="Jensen L."/>
            <person name="Jensen C."/>
            <person name="Gillespie R.G."/>
            <person name="Hoff K.J."/>
            <person name="Prost S."/>
        </authorList>
    </citation>
    <scope>NUCLEOTIDE SEQUENCE</scope>
</reference>
<comment type="caution">
    <text evidence="2">The sequence shown here is derived from an EMBL/GenBank/DDBJ whole genome shotgun (WGS) entry which is preliminary data.</text>
</comment>
<sequence>MNMFLKSCIFFLVIAYASADYVTTYDCPNTTVHSKDVLMEVSDCGASDAFCPLYQGKSHKVVFNFLMTKNYTGKIDFRVYGVFEKFTVPYRGKSDAFDNATYTDSGEKLKDVGIFLTNRPIRHESEFAVSANYPKINLKVRFVIVERRTKEVLMCRELPVGIQSPPEA</sequence>
<dbReference type="Gene3D" id="2.60.40.770">
    <property type="match status" value="1"/>
</dbReference>
<proteinExistence type="predicted"/>
<feature type="chain" id="PRO_5035733821" description="MD-2-related lipid-recognition domain-containing protein" evidence="1">
    <location>
        <begin position="20"/>
        <end position="168"/>
    </location>
</feature>
<accession>A0A8T0EWB1</accession>
<gene>
    <name evidence="2" type="ORF">HNY73_015281</name>
</gene>
<protein>
    <recommendedName>
        <fullName evidence="4">MD-2-related lipid-recognition domain-containing protein</fullName>
    </recommendedName>
</protein>
<dbReference type="Proteomes" id="UP000807504">
    <property type="component" value="Unassembled WGS sequence"/>
</dbReference>
<keyword evidence="1" id="KW-0732">Signal</keyword>
<evidence type="ECO:0000313" key="2">
    <source>
        <dbReference type="EMBL" id="KAF8778575.1"/>
    </source>
</evidence>